<dbReference type="GO" id="GO:0005096">
    <property type="term" value="F:GTPase activator activity"/>
    <property type="evidence" value="ECO:0007669"/>
    <property type="project" value="TreeGrafter"/>
</dbReference>
<feature type="non-terminal residue" evidence="3">
    <location>
        <position position="1"/>
    </location>
</feature>
<dbReference type="SMART" id="SM00139">
    <property type="entry name" value="MyTH4"/>
    <property type="match status" value="1"/>
</dbReference>
<protein>
    <submittedName>
        <fullName evidence="3">Rho GTPase-activating 39 isoform X2</fullName>
    </submittedName>
</protein>
<dbReference type="Gene3D" id="1.25.40.530">
    <property type="entry name" value="MyTH4 domain"/>
    <property type="match status" value="1"/>
</dbReference>
<dbReference type="GO" id="GO:0005856">
    <property type="term" value="C:cytoskeleton"/>
    <property type="evidence" value="ECO:0007669"/>
    <property type="project" value="InterPro"/>
</dbReference>
<feature type="non-terminal residue" evidence="3">
    <location>
        <position position="503"/>
    </location>
</feature>
<dbReference type="PANTHER" id="PTHR45876">
    <property type="entry name" value="FI04035P"/>
    <property type="match status" value="1"/>
</dbReference>
<dbReference type="PANTHER" id="PTHR45876:SF8">
    <property type="entry name" value="FI04035P"/>
    <property type="match status" value="1"/>
</dbReference>
<dbReference type="GO" id="GO:0007165">
    <property type="term" value="P:signal transduction"/>
    <property type="evidence" value="ECO:0007669"/>
    <property type="project" value="InterPro"/>
</dbReference>
<dbReference type="AlphaFoldDB" id="A0A3M7P4Y6"/>
<gene>
    <name evidence="3" type="ORF">BpHYR1_043160</name>
</gene>
<dbReference type="InterPro" id="IPR008936">
    <property type="entry name" value="Rho_GTPase_activation_prot"/>
</dbReference>
<name>A0A3M7P4Y6_BRAPC</name>
<organism evidence="3 4">
    <name type="scientific">Brachionus plicatilis</name>
    <name type="common">Marine rotifer</name>
    <name type="synonym">Brachionus muelleri</name>
    <dbReference type="NCBI Taxonomy" id="10195"/>
    <lineage>
        <taxon>Eukaryota</taxon>
        <taxon>Metazoa</taxon>
        <taxon>Spiralia</taxon>
        <taxon>Gnathifera</taxon>
        <taxon>Rotifera</taxon>
        <taxon>Eurotatoria</taxon>
        <taxon>Monogononta</taxon>
        <taxon>Pseudotrocha</taxon>
        <taxon>Ploima</taxon>
        <taxon>Brachionidae</taxon>
        <taxon>Brachionus</taxon>
    </lineage>
</organism>
<evidence type="ECO:0000313" key="4">
    <source>
        <dbReference type="Proteomes" id="UP000276133"/>
    </source>
</evidence>
<evidence type="ECO:0000259" key="2">
    <source>
        <dbReference type="PROSITE" id="PS51016"/>
    </source>
</evidence>
<proteinExistence type="predicted"/>
<dbReference type="InterPro" id="IPR000857">
    <property type="entry name" value="MyTH4_dom"/>
</dbReference>
<dbReference type="SMART" id="SM00324">
    <property type="entry name" value="RhoGAP"/>
    <property type="match status" value="1"/>
</dbReference>
<dbReference type="PROSITE" id="PS50238">
    <property type="entry name" value="RHOGAP"/>
    <property type="match status" value="1"/>
</dbReference>
<feature type="domain" description="Rho-GAP" evidence="1">
    <location>
        <begin position="349"/>
        <end position="503"/>
    </location>
</feature>
<dbReference type="Gene3D" id="1.10.555.10">
    <property type="entry name" value="Rho GTPase activation protein"/>
    <property type="match status" value="1"/>
</dbReference>
<evidence type="ECO:0000259" key="1">
    <source>
        <dbReference type="PROSITE" id="PS50238"/>
    </source>
</evidence>
<sequence>SESSKKCDSVKNSKNSEDNLCDASSALKAQTFFFSPSSTTSLADLNNFGHHEKHHRFKNLRRSFNKTPKCTTDTKNPTSLSYMIQSSHSKLKLDIENYSPQLARKPSEANLLIIKKNQIDLNVHHEKLGGFLFFSSKKKIPDQDLMVWTSQTIQKPLIKTNNKVIKKEACDLFKLIQIYMGDRKTLINMTNQNSLKKSAPMFNESTFVQQLTAPCVNDSVCLEIMTKGWMHPQLRDELYLQIVKQTTQNLNVHSCLLGWQLMAVCLNFFPPTHKLYPFVKEYILSHLSESPECGMVAESSEFSTRLARTCLKRLEKINATGAKKGLKNPSMEEVLLAKSTILNPSLFGASLEEIMLVQRKKCAQLQLPWIQKVLSEAVLHLNGTKTEGIFRVPGDLDEVNNLKVRMEQLWCSSGDVLGDDLDILKNITDPHLPASLLKLWYRELYEPLIPHELYDECIENCDQAEKCLAIIKKLPYLNRMVFTYLVRFLKVFADPSNVAVTKM</sequence>
<dbReference type="PROSITE" id="PS51016">
    <property type="entry name" value="MYTH4"/>
    <property type="match status" value="1"/>
</dbReference>
<dbReference type="EMBL" id="REGN01013584">
    <property type="protein sequence ID" value="RMZ93744.1"/>
    <property type="molecule type" value="Genomic_DNA"/>
</dbReference>
<dbReference type="Proteomes" id="UP000276133">
    <property type="component" value="Unassembled WGS sequence"/>
</dbReference>
<dbReference type="InterPro" id="IPR038185">
    <property type="entry name" value="MyTH4_dom_sf"/>
</dbReference>
<dbReference type="STRING" id="10195.A0A3M7P4Y6"/>
<dbReference type="SUPFAM" id="SSF48350">
    <property type="entry name" value="GTPase activation domain, GAP"/>
    <property type="match status" value="1"/>
</dbReference>
<dbReference type="Pfam" id="PF00784">
    <property type="entry name" value="MyTH4"/>
    <property type="match status" value="1"/>
</dbReference>
<dbReference type="InterPro" id="IPR000198">
    <property type="entry name" value="RhoGAP_dom"/>
</dbReference>
<keyword evidence="4" id="KW-1185">Reference proteome</keyword>
<feature type="domain" description="MyTH4" evidence="2">
    <location>
        <begin position="148"/>
        <end position="338"/>
    </location>
</feature>
<accession>A0A3M7P4Y6</accession>
<reference evidence="3 4" key="1">
    <citation type="journal article" date="2018" name="Sci. Rep.">
        <title>Genomic signatures of local adaptation to the degree of environmental predictability in rotifers.</title>
        <authorList>
            <person name="Franch-Gras L."/>
            <person name="Hahn C."/>
            <person name="Garcia-Roger E.M."/>
            <person name="Carmona M.J."/>
            <person name="Serra M."/>
            <person name="Gomez A."/>
        </authorList>
    </citation>
    <scope>NUCLEOTIDE SEQUENCE [LARGE SCALE GENOMIC DNA]</scope>
    <source>
        <strain evidence="3">HYR1</strain>
    </source>
</reference>
<dbReference type="GO" id="GO:0005737">
    <property type="term" value="C:cytoplasm"/>
    <property type="evidence" value="ECO:0007669"/>
    <property type="project" value="TreeGrafter"/>
</dbReference>
<dbReference type="OrthoDB" id="437889at2759"/>
<evidence type="ECO:0000313" key="3">
    <source>
        <dbReference type="EMBL" id="RMZ93744.1"/>
    </source>
</evidence>
<comment type="caution">
    <text evidence="3">The sequence shown here is derived from an EMBL/GenBank/DDBJ whole genome shotgun (WGS) entry which is preliminary data.</text>
</comment>
<dbReference type="Pfam" id="PF00620">
    <property type="entry name" value="RhoGAP"/>
    <property type="match status" value="1"/>
</dbReference>